<feature type="region of interest" description="Disordered" evidence="6">
    <location>
        <begin position="1"/>
        <end position="37"/>
    </location>
</feature>
<dbReference type="Gene3D" id="3.20.200.10">
    <property type="entry name" value="MHCK/EF2 kinase"/>
    <property type="match status" value="1"/>
</dbReference>
<keyword evidence="4" id="KW-0418">Kinase</keyword>
<dbReference type="Pfam" id="PF02816">
    <property type="entry name" value="Alpha_kinase"/>
    <property type="match status" value="1"/>
</dbReference>
<dbReference type="PANTHER" id="PTHR45992">
    <property type="entry name" value="EUKARYOTIC ELONGATION FACTOR 2 KINASE-RELATED"/>
    <property type="match status" value="1"/>
</dbReference>
<dbReference type="EMBL" id="CALNXI010000642">
    <property type="protein sequence ID" value="CAH3030578.1"/>
    <property type="molecule type" value="Genomic_DNA"/>
</dbReference>
<evidence type="ECO:0000256" key="4">
    <source>
        <dbReference type="ARBA" id="ARBA00022777"/>
    </source>
</evidence>
<keyword evidence="3" id="KW-0547">Nucleotide-binding</keyword>
<keyword evidence="1" id="KW-0723">Serine/threonine-protein kinase</keyword>
<evidence type="ECO:0000256" key="5">
    <source>
        <dbReference type="ARBA" id="ARBA00022840"/>
    </source>
</evidence>
<name>A0ABN8MPB8_9CNID</name>
<dbReference type="PANTHER" id="PTHR45992:SF2">
    <property type="entry name" value="EUKARYOTIC ELONGATION FACTOR 2 KINASE"/>
    <property type="match status" value="1"/>
</dbReference>
<organism evidence="8 9">
    <name type="scientific">Porites evermanni</name>
    <dbReference type="NCBI Taxonomy" id="104178"/>
    <lineage>
        <taxon>Eukaryota</taxon>
        <taxon>Metazoa</taxon>
        <taxon>Cnidaria</taxon>
        <taxon>Anthozoa</taxon>
        <taxon>Hexacorallia</taxon>
        <taxon>Scleractinia</taxon>
        <taxon>Fungiina</taxon>
        <taxon>Poritidae</taxon>
        <taxon>Porites</taxon>
    </lineage>
</organism>
<feature type="region of interest" description="Disordered" evidence="6">
    <location>
        <begin position="108"/>
        <end position="156"/>
    </location>
</feature>
<dbReference type="Proteomes" id="UP001159427">
    <property type="component" value="Unassembled WGS sequence"/>
</dbReference>
<evidence type="ECO:0000256" key="2">
    <source>
        <dbReference type="ARBA" id="ARBA00022679"/>
    </source>
</evidence>
<evidence type="ECO:0000256" key="1">
    <source>
        <dbReference type="ARBA" id="ARBA00022527"/>
    </source>
</evidence>
<protein>
    <recommendedName>
        <fullName evidence="7">Alpha-type protein kinase domain-containing protein</fullName>
    </recommendedName>
</protein>
<dbReference type="PROSITE" id="PS51158">
    <property type="entry name" value="ALPHA_KINASE"/>
    <property type="match status" value="1"/>
</dbReference>
<feature type="compositionally biased region" description="Polar residues" evidence="6">
    <location>
        <begin position="119"/>
        <end position="129"/>
    </location>
</feature>
<dbReference type="SUPFAM" id="SSF56112">
    <property type="entry name" value="Protein kinase-like (PK-like)"/>
    <property type="match status" value="1"/>
</dbReference>
<sequence>MTDRRKKSWGTFKNEMKAKRSKPGDGGAKKNEKGNILERQELVVQRLSSEEISTEGIKAPCEKHFSPSLEHKGLSCDVLAGDQGPSCHSKKHIPDLKVILVRFIKSSSTPDSRPIANDYESSSSRQQYFSEPVTPPQRNRQDPNKAQSTGSPNVKHVIPKSLSISHMMKLGKLAKPNESVSVQDVYSFDLENIAWSLLPQKVEFGITKDIKITIKEHPRKVVQMHALAKNIAEQLGKKVQELNVSKEFGETLKYRGIHLAKLDSDCLTLEEFNEGKFEKYINNTGEVCMPNDHVIGQKAQCLPHFSYEISNSQLLVVDLQGSGHMLYDPEIATTQTFDSDNEFLFCAGNLNILAISAFVKAHACNRFCRLLGLKQLEQECKT</sequence>
<reference evidence="8 9" key="1">
    <citation type="submission" date="2022-05" db="EMBL/GenBank/DDBJ databases">
        <authorList>
            <consortium name="Genoscope - CEA"/>
            <person name="William W."/>
        </authorList>
    </citation>
    <scope>NUCLEOTIDE SEQUENCE [LARGE SCALE GENOMIC DNA]</scope>
</reference>
<evidence type="ECO:0000313" key="9">
    <source>
        <dbReference type="Proteomes" id="UP001159427"/>
    </source>
</evidence>
<proteinExistence type="predicted"/>
<gene>
    <name evidence="8" type="ORF">PEVE_00038214</name>
</gene>
<accession>A0ABN8MPB8</accession>
<dbReference type="CDD" id="cd04515">
    <property type="entry name" value="Alpha_kinase"/>
    <property type="match status" value="1"/>
</dbReference>
<evidence type="ECO:0000256" key="3">
    <source>
        <dbReference type="ARBA" id="ARBA00022741"/>
    </source>
</evidence>
<keyword evidence="2" id="KW-0808">Transferase</keyword>
<evidence type="ECO:0000313" key="8">
    <source>
        <dbReference type="EMBL" id="CAH3030578.1"/>
    </source>
</evidence>
<feature type="compositionally biased region" description="Basic and acidic residues" evidence="6">
    <location>
        <begin position="27"/>
        <end position="37"/>
    </location>
</feature>
<dbReference type="InterPro" id="IPR051852">
    <property type="entry name" value="Alpha-type_PK"/>
</dbReference>
<dbReference type="InterPro" id="IPR011009">
    <property type="entry name" value="Kinase-like_dom_sf"/>
</dbReference>
<evidence type="ECO:0000259" key="7">
    <source>
        <dbReference type="PROSITE" id="PS51158"/>
    </source>
</evidence>
<comment type="caution">
    <text evidence="8">The sequence shown here is derived from an EMBL/GenBank/DDBJ whole genome shotgun (WGS) entry which is preliminary data.</text>
</comment>
<dbReference type="InterPro" id="IPR004166">
    <property type="entry name" value="a-kinase_dom"/>
</dbReference>
<keyword evidence="5" id="KW-0067">ATP-binding</keyword>
<dbReference type="SMART" id="SM00811">
    <property type="entry name" value="Alpha_kinase"/>
    <property type="match status" value="1"/>
</dbReference>
<feature type="domain" description="Alpha-type protein kinase" evidence="7">
    <location>
        <begin position="120"/>
        <end position="376"/>
    </location>
</feature>
<keyword evidence="9" id="KW-1185">Reference proteome</keyword>
<evidence type="ECO:0000256" key="6">
    <source>
        <dbReference type="SAM" id="MobiDB-lite"/>
    </source>
</evidence>